<evidence type="ECO:0000313" key="3">
    <source>
        <dbReference type="EMBL" id="OGD83332.1"/>
    </source>
</evidence>
<comment type="caution">
    <text evidence="3">The sequence shown here is derived from an EMBL/GenBank/DDBJ whole genome shotgun (WGS) entry which is preliminary data.</text>
</comment>
<keyword evidence="2" id="KW-0732">Signal</keyword>
<feature type="chain" id="PRO_5009518637" description="Fibronectin type-III domain-containing protein" evidence="2">
    <location>
        <begin position="25"/>
        <end position="319"/>
    </location>
</feature>
<gene>
    <name evidence="3" type="ORF">A2572_04675</name>
</gene>
<evidence type="ECO:0008006" key="5">
    <source>
        <dbReference type="Google" id="ProtNLM"/>
    </source>
</evidence>
<evidence type="ECO:0000256" key="1">
    <source>
        <dbReference type="SAM" id="Phobius"/>
    </source>
</evidence>
<protein>
    <recommendedName>
        <fullName evidence="5">Fibronectin type-III domain-containing protein</fullName>
    </recommendedName>
</protein>
<dbReference type="EMBL" id="MFAQ01000020">
    <property type="protein sequence ID" value="OGD83332.1"/>
    <property type="molecule type" value="Genomic_DNA"/>
</dbReference>
<dbReference type="AlphaFoldDB" id="A0A1F5FUR7"/>
<keyword evidence="1" id="KW-1133">Transmembrane helix</keyword>
<feature type="transmembrane region" description="Helical" evidence="1">
    <location>
        <begin position="297"/>
        <end position="314"/>
    </location>
</feature>
<name>A0A1F5FUR7_9BACT</name>
<dbReference type="Proteomes" id="UP000179237">
    <property type="component" value="Unassembled WGS sequence"/>
</dbReference>
<keyword evidence="1" id="KW-0812">Transmembrane</keyword>
<evidence type="ECO:0000313" key="4">
    <source>
        <dbReference type="Proteomes" id="UP000179237"/>
    </source>
</evidence>
<organism evidence="3 4">
    <name type="scientific">Candidatus Collierbacteria bacterium RIFOXYD1_FULL_40_9</name>
    <dbReference type="NCBI Taxonomy" id="1817731"/>
    <lineage>
        <taxon>Bacteria</taxon>
        <taxon>Candidatus Collieribacteriota</taxon>
    </lineage>
</organism>
<evidence type="ECO:0000256" key="2">
    <source>
        <dbReference type="SAM" id="SignalP"/>
    </source>
</evidence>
<keyword evidence="1" id="KW-0472">Membrane</keyword>
<reference evidence="3 4" key="1">
    <citation type="journal article" date="2016" name="Nat. Commun.">
        <title>Thousands of microbial genomes shed light on interconnected biogeochemical processes in an aquifer system.</title>
        <authorList>
            <person name="Anantharaman K."/>
            <person name="Brown C.T."/>
            <person name="Hug L.A."/>
            <person name="Sharon I."/>
            <person name="Castelle C.J."/>
            <person name="Probst A.J."/>
            <person name="Thomas B.C."/>
            <person name="Singh A."/>
            <person name="Wilkins M.J."/>
            <person name="Karaoz U."/>
            <person name="Brodie E.L."/>
            <person name="Williams K.H."/>
            <person name="Hubbard S.S."/>
            <person name="Banfield J.F."/>
        </authorList>
    </citation>
    <scope>NUCLEOTIDE SEQUENCE [LARGE SCALE GENOMIC DNA]</scope>
</reference>
<feature type="signal peptide" evidence="2">
    <location>
        <begin position="1"/>
        <end position="24"/>
    </location>
</feature>
<proteinExistence type="predicted"/>
<accession>A0A1F5FUR7</accession>
<sequence length="319" mass="34238">MNKTILKTLSFAIGSLLLPTIILAADSLMVRIETPKTPTNQNEFKINFVALDQNNNVVTVRCYKQSPTDIGFVQFDADKVLKAGGNSGSCQVNNSIVNSNGSYKFKVIAVSDVTTESNVVTVDFNNSTPGTPNSYSKEKTATCQYTIRFRTDNDGGKTTKVVLYRSDNTSFTADPGSQVDSRSVGSNQAVEMVNSIPDCNKTYYYAVRAFDNSGNGSGIIGDENITVVNGTTTTTTSTTTPSQGQTTGTGALLADESSVTEPGQEEGTLTPEAINEENSSEVLGTQTKEPFWKSNNARVALIAAIIALAAYFWFKGKKK</sequence>